<feature type="transmembrane region" description="Helical" evidence="3">
    <location>
        <begin position="108"/>
        <end position="129"/>
    </location>
</feature>
<feature type="coiled-coil region" evidence="1">
    <location>
        <begin position="364"/>
        <end position="391"/>
    </location>
</feature>
<feature type="transmembrane region" description="Helical" evidence="3">
    <location>
        <begin position="6"/>
        <end position="24"/>
    </location>
</feature>
<name>A0A9X2BIX8_9BACL</name>
<evidence type="ECO:0008006" key="6">
    <source>
        <dbReference type="Google" id="ProtNLM"/>
    </source>
</evidence>
<evidence type="ECO:0000313" key="4">
    <source>
        <dbReference type="EMBL" id="MCK6259168.1"/>
    </source>
</evidence>
<evidence type="ECO:0000256" key="1">
    <source>
        <dbReference type="SAM" id="Coils"/>
    </source>
</evidence>
<dbReference type="Proteomes" id="UP001139011">
    <property type="component" value="Unassembled WGS sequence"/>
</dbReference>
<feature type="transmembrane region" description="Helical" evidence="3">
    <location>
        <begin position="161"/>
        <end position="181"/>
    </location>
</feature>
<organism evidence="4 5">
    <name type="scientific">Fictibacillus marinisediminis</name>
    <dbReference type="NCBI Taxonomy" id="2878389"/>
    <lineage>
        <taxon>Bacteria</taxon>
        <taxon>Bacillati</taxon>
        <taxon>Bacillota</taxon>
        <taxon>Bacilli</taxon>
        <taxon>Bacillales</taxon>
        <taxon>Fictibacillaceae</taxon>
        <taxon>Fictibacillus</taxon>
    </lineage>
</organism>
<sequence length="524" mass="59331">MDSLTMAVVGVICFLVFIGLVGYAQTGYRLKMWIRELQELEAQGTSQPRSRWIQRVCSDYRQYHLSGVSSLNSQALIEKHLFQERIPLLGLMRIPVGNIQKVLQQLPAFTIILGVLGTFIGLTLSLLSMQDTLFRLGSSAAGPNMTMNSIISSLTAPFEGMSVAFITSIAGIGGALILNILQTGFLSRGSSLTYLQGKVMSDCEVYLDHAFNCLLLQEKPQDSAERLLDRLAAKIEESFQKSVGHFGASMTEFTAGLKTAMEDVKGIYEAQRLHSESFAASASTLEQFGLQFHKTIEKQDSMHKAVDQSISVLAAQIKSFEHQLQKSTERHNAGQQTFELMIQRSDKVLAESQRRSEEFAGNMARALQEQLQHYANQHDALESRLGQKQEEWYYRYSEKQGEYGRAAADFASSVQQLEKGFYNAVEHMKRDFVEQIRNVLERERQLSQQSGPQRGDDIRELARTLENLFHGLSRDFTSSNRTLGDMYHLLQRMYQTAMDNQTVYDSRDRDNESRLISSHDIKRR</sequence>
<keyword evidence="5" id="KW-1185">Reference proteome</keyword>
<dbReference type="EMBL" id="JAIWJX010000002">
    <property type="protein sequence ID" value="MCK6259168.1"/>
    <property type="molecule type" value="Genomic_DNA"/>
</dbReference>
<keyword evidence="3" id="KW-0812">Transmembrane</keyword>
<protein>
    <recommendedName>
        <fullName evidence="6">MotA/TolQ/ExbB proton channel domain-containing protein</fullName>
    </recommendedName>
</protein>
<dbReference type="RefSeq" id="WP_248254373.1">
    <property type="nucleotide sequence ID" value="NZ_JAIWJX010000002.1"/>
</dbReference>
<feature type="region of interest" description="Disordered" evidence="2">
    <location>
        <begin position="503"/>
        <end position="524"/>
    </location>
</feature>
<evidence type="ECO:0000313" key="5">
    <source>
        <dbReference type="Proteomes" id="UP001139011"/>
    </source>
</evidence>
<keyword evidence="1" id="KW-0175">Coiled coil</keyword>
<keyword evidence="3" id="KW-1133">Transmembrane helix</keyword>
<keyword evidence="3" id="KW-0472">Membrane</keyword>
<accession>A0A9X2BIX8</accession>
<dbReference type="AlphaFoldDB" id="A0A9X2BIX8"/>
<comment type="caution">
    <text evidence="4">The sequence shown here is derived from an EMBL/GenBank/DDBJ whole genome shotgun (WGS) entry which is preliminary data.</text>
</comment>
<evidence type="ECO:0000256" key="3">
    <source>
        <dbReference type="SAM" id="Phobius"/>
    </source>
</evidence>
<gene>
    <name evidence="4" type="ORF">LCY76_21580</name>
</gene>
<reference evidence="4" key="1">
    <citation type="submission" date="2021-09" db="EMBL/GenBank/DDBJ databases">
        <title>Genome analysis of Fictibacillus sp. KIGAM418 isolated from marine sediment.</title>
        <authorList>
            <person name="Seo M.-J."/>
            <person name="Cho E.-S."/>
            <person name="Hwang C.Y."/>
        </authorList>
    </citation>
    <scope>NUCLEOTIDE SEQUENCE</scope>
    <source>
        <strain evidence="4">KIGAM418</strain>
    </source>
</reference>
<proteinExistence type="predicted"/>
<evidence type="ECO:0000256" key="2">
    <source>
        <dbReference type="SAM" id="MobiDB-lite"/>
    </source>
</evidence>
<feature type="compositionally biased region" description="Basic and acidic residues" evidence="2">
    <location>
        <begin position="505"/>
        <end position="524"/>
    </location>
</feature>